<evidence type="ECO:0000256" key="1">
    <source>
        <dbReference type="SAM" id="MobiDB-lite"/>
    </source>
</evidence>
<keyword evidence="3" id="KW-1185">Reference proteome</keyword>
<organism evidence="2 3">
    <name type="scientific">Clytia hemisphaerica</name>
    <dbReference type="NCBI Taxonomy" id="252671"/>
    <lineage>
        <taxon>Eukaryota</taxon>
        <taxon>Metazoa</taxon>
        <taxon>Cnidaria</taxon>
        <taxon>Hydrozoa</taxon>
        <taxon>Hydroidolina</taxon>
        <taxon>Leptothecata</taxon>
        <taxon>Obeliida</taxon>
        <taxon>Clytiidae</taxon>
        <taxon>Clytia</taxon>
    </lineage>
</organism>
<dbReference type="AlphaFoldDB" id="A0A7M5VAB6"/>
<accession>A0A7M5VAB6</accession>
<sequence length="397" mass="44902">MKDFDKPKPSDKDIQNLKVENQTLCDQISILKLKCKTFESETKNSMERFSCLKHLVKRAWCGDHEASKHVANIVGVAPPLFIYRHDDEEVVAFPKSRAINNWASLSASLLERYYKQREDVMFLKKRQFLIEREHFLDSQLDGYINEIPRDHPVDKGLDLIYAVNKSKPLVEVLQHTSRPTSPWKSRPSFKKMNDQKSHARMMVSPVQSMMTYGESGDAELQIDSNNNILPIDSFNIQNENPNEVSPPTTCTLTSPAKLPSSRTRPSSAYRPATAGPSINTREKSNPTVKTERSRPGSASTSRTSQKRSTKSAMGSLKRDLGNVKAASQKVGNHTKQRPFSAQCVGVKYFTASLHDVIEPCTSVSIERQRQLDVVEKRLQKTTQLLQKKLSINPLSFV</sequence>
<evidence type="ECO:0000313" key="3">
    <source>
        <dbReference type="Proteomes" id="UP000594262"/>
    </source>
</evidence>
<dbReference type="EnsemblMetazoa" id="CLYHEMT006614.1">
    <property type="protein sequence ID" value="CLYHEMP006614.1"/>
    <property type="gene ID" value="CLYHEMG006614"/>
</dbReference>
<feature type="compositionally biased region" description="Polar residues" evidence="1">
    <location>
        <begin position="231"/>
        <end position="266"/>
    </location>
</feature>
<protein>
    <submittedName>
        <fullName evidence="2">Uncharacterized protein</fullName>
    </submittedName>
</protein>
<dbReference type="Proteomes" id="UP000594262">
    <property type="component" value="Unplaced"/>
</dbReference>
<proteinExistence type="predicted"/>
<dbReference type="OrthoDB" id="10015020at2759"/>
<dbReference type="GeneID" id="136804824"/>
<feature type="region of interest" description="Disordered" evidence="1">
    <location>
        <begin position="176"/>
        <end position="198"/>
    </location>
</feature>
<feature type="region of interest" description="Disordered" evidence="1">
    <location>
        <begin position="231"/>
        <end position="336"/>
    </location>
</feature>
<dbReference type="RefSeq" id="XP_066917462.1">
    <property type="nucleotide sequence ID" value="XM_067061361.1"/>
</dbReference>
<evidence type="ECO:0000313" key="2">
    <source>
        <dbReference type="EnsemblMetazoa" id="CLYHEMP006614.1"/>
    </source>
</evidence>
<name>A0A7M5VAB6_9CNID</name>
<reference evidence="2" key="1">
    <citation type="submission" date="2021-01" db="UniProtKB">
        <authorList>
            <consortium name="EnsemblMetazoa"/>
        </authorList>
    </citation>
    <scope>IDENTIFICATION</scope>
</reference>
<feature type="compositionally biased region" description="Basic and acidic residues" evidence="1">
    <location>
        <begin position="280"/>
        <end position="294"/>
    </location>
</feature>